<keyword evidence="2" id="KW-1185">Reference proteome</keyword>
<evidence type="ECO:0000313" key="2">
    <source>
        <dbReference type="Proteomes" id="UP000537131"/>
    </source>
</evidence>
<evidence type="ECO:0000313" key="1">
    <source>
        <dbReference type="EMBL" id="NMM62358.1"/>
    </source>
</evidence>
<evidence type="ECO:0008006" key="3">
    <source>
        <dbReference type="Google" id="ProtNLM"/>
    </source>
</evidence>
<sequence length="90" mass="11045">MKNKFTGTEISCDSCNRRFKIKKLKTEWINSNVQKVYFTCPYCKKDYTCFYVDKRVRKNIKKIDNLKKLYDEIVRENKEILQQLKEKYET</sequence>
<dbReference type="EMBL" id="JABBNI010000012">
    <property type="protein sequence ID" value="NMM62358.1"/>
    <property type="molecule type" value="Genomic_DNA"/>
</dbReference>
<protein>
    <recommendedName>
        <fullName evidence="3">Transglycosylase</fullName>
    </recommendedName>
</protein>
<proteinExistence type="predicted"/>
<gene>
    <name evidence="1" type="ORF">HBE96_06580</name>
</gene>
<dbReference type="RefSeq" id="WP_169296962.1">
    <property type="nucleotide sequence ID" value="NZ_JABBNI010000012.1"/>
</dbReference>
<reference evidence="1 2" key="1">
    <citation type="submission" date="2020-04" db="EMBL/GenBank/DDBJ databases">
        <authorList>
            <person name="Doyle D.A."/>
        </authorList>
    </citation>
    <scope>NUCLEOTIDE SEQUENCE [LARGE SCALE GENOMIC DNA]</scope>
    <source>
        <strain evidence="1 2">P21</strain>
    </source>
</reference>
<name>A0A7Y0HP61_9CLOT</name>
<dbReference type="AlphaFoldDB" id="A0A7Y0HP61"/>
<comment type="caution">
    <text evidence="1">The sequence shown here is derived from an EMBL/GenBank/DDBJ whole genome shotgun (WGS) entry which is preliminary data.</text>
</comment>
<dbReference type="Proteomes" id="UP000537131">
    <property type="component" value="Unassembled WGS sequence"/>
</dbReference>
<reference evidence="1 2" key="2">
    <citation type="submission" date="2020-06" db="EMBL/GenBank/DDBJ databases">
        <title>Complete Genome Sequence of Clostridium muelleri sp. nov. P21T, an Acid-Alcohol Producing Acetogen Isolated from Old Hay.</title>
        <authorList>
            <person name="Duncan K.E."/>
            <person name="Tanner R.S."/>
        </authorList>
    </citation>
    <scope>NUCLEOTIDE SEQUENCE [LARGE SCALE GENOMIC DNA]</scope>
    <source>
        <strain evidence="1 2">P21</strain>
    </source>
</reference>
<accession>A0A7Y0HP61</accession>
<organism evidence="1 2">
    <name type="scientific">Clostridium muellerianum</name>
    <dbReference type="NCBI Taxonomy" id="2716538"/>
    <lineage>
        <taxon>Bacteria</taxon>
        <taxon>Bacillati</taxon>
        <taxon>Bacillota</taxon>
        <taxon>Clostridia</taxon>
        <taxon>Eubacteriales</taxon>
        <taxon>Clostridiaceae</taxon>
        <taxon>Clostridium</taxon>
    </lineage>
</organism>